<feature type="transmembrane region" description="Helical" evidence="1">
    <location>
        <begin position="561"/>
        <end position="581"/>
    </location>
</feature>
<organism evidence="2 3">
    <name type="scientific">Cladophialophora immunda</name>
    <dbReference type="NCBI Taxonomy" id="569365"/>
    <lineage>
        <taxon>Eukaryota</taxon>
        <taxon>Fungi</taxon>
        <taxon>Dikarya</taxon>
        <taxon>Ascomycota</taxon>
        <taxon>Pezizomycotina</taxon>
        <taxon>Eurotiomycetes</taxon>
        <taxon>Chaetothyriomycetidae</taxon>
        <taxon>Chaetothyriales</taxon>
        <taxon>Herpotrichiellaceae</taxon>
        <taxon>Cladophialophora</taxon>
    </lineage>
</organism>
<sequence length="681" mass="77913">MRYVVQPAPDQQELRALANVDSDLTLWSSSWLPEFNGPRDGFDYENENITYLTRQRRLGQEGDLAEVFMLDLDDTDGYSFQVDRVRSFLNGTTERTIRPDDAEDGTSLLYGAWLDERCYERGSRAYCNPLTAEGLSHQLTKPRFRRRRLDTKTSSNASTPPFFHGLRHQASIGSVGLRWALVPYHEPDAARRLIFITDLDSETATVLMKTASYHQARPLRHALYHHITSRALITVNISSRLPSNFELAFHMPFYAWRNSRREDHRTCTGGGPLRETLDVSFLNREREDPPQFLCKAHFTCVISGSDDRHWVAYFFADTYFDGQDEARETVHEYHKDKDTPEGMNADPLTYGNTDADVDPIWDPRKYFLTIFSYRLRRIAREWSQVVTRVEESVVGFRKSHDCLLSRPTDCRSSQEDAGHSANLLRYYDWVTQTDGTSMELEKTLGEMVDANEAWDIKYSAVFHGLPQSGDEPILLPEIKAIFDELKLLKKRLTGLRVKCKALSKKLALHLQLEGVNAGKTQNQQGRDNNYFSWIMMIYVSPMGFTISTFSMQTISFPHVGLMLPWFILLLSLFCSVGFLVHTTVFRRWPLVKSWISQLWILQLCIGKYDMPQLLRWSKKPLDDLEAGPPCVVTVDPSSCSGRCSEQETQGPSLRAVSSGLNIADQSVRRRSLPGVQVNGQA</sequence>
<dbReference type="HOGENOM" id="CLU_025796_0_0_1"/>
<gene>
    <name evidence="2" type="ORF">PV07_01341</name>
</gene>
<dbReference type="RefSeq" id="XP_016254780.1">
    <property type="nucleotide sequence ID" value="XM_016387852.1"/>
</dbReference>
<dbReference type="VEuPathDB" id="FungiDB:PV07_01341"/>
<protein>
    <submittedName>
        <fullName evidence="2">Uncharacterized protein</fullName>
    </submittedName>
</protein>
<name>A0A0D2DFV3_9EURO</name>
<dbReference type="Proteomes" id="UP000054466">
    <property type="component" value="Unassembled WGS sequence"/>
</dbReference>
<dbReference type="AlphaFoldDB" id="A0A0D2DFV3"/>
<reference evidence="2 3" key="1">
    <citation type="submission" date="2015-01" db="EMBL/GenBank/DDBJ databases">
        <title>The Genome Sequence of Cladophialophora immunda CBS83496.</title>
        <authorList>
            <consortium name="The Broad Institute Genomics Platform"/>
            <person name="Cuomo C."/>
            <person name="de Hoog S."/>
            <person name="Gorbushina A."/>
            <person name="Stielow B."/>
            <person name="Teixiera M."/>
            <person name="Abouelleil A."/>
            <person name="Chapman S.B."/>
            <person name="Priest M."/>
            <person name="Young S.K."/>
            <person name="Wortman J."/>
            <person name="Nusbaum C."/>
            <person name="Birren B."/>
        </authorList>
    </citation>
    <scope>NUCLEOTIDE SEQUENCE [LARGE SCALE GENOMIC DNA]</scope>
    <source>
        <strain evidence="2 3">CBS 83496</strain>
    </source>
</reference>
<keyword evidence="3" id="KW-1185">Reference proteome</keyword>
<feature type="transmembrane region" description="Helical" evidence="1">
    <location>
        <begin position="530"/>
        <end position="549"/>
    </location>
</feature>
<proteinExistence type="predicted"/>
<evidence type="ECO:0000313" key="2">
    <source>
        <dbReference type="EMBL" id="KIW34564.1"/>
    </source>
</evidence>
<dbReference type="EMBL" id="KN847040">
    <property type="protein sequence ID" value="KIW34564.1"/>
    <property type="molecule type" value="Genomic_DNA"/>
</dbReference>
<dbReference type="STRING" id="569365.A0A0D2DFV3"/>
<keyword evidence="1" id="KW-0812">Transmembrane</keyword>
<accession>A0A0D2DFV3</accession>
<keyword evidence="1" id="KW-1133">Transmembrane helix</keyword>
<dbReference type="GeneID" id="27340535"/>
<evidence type="ECO:0000256" key="1">
    <source>
        <dbReference type="SAM" id="Phobius"/>
    </source>
</evidence>
<evidence type="ECO:0000313" key="3">
    <source>
        <dbReference type="Proteomes" id="UP000054466"/>
    </source>
</evidence>
<keyword evidence="1" id="KW-0472">Membrane</keyword>
<dbReference type="OrthoDB" id="10071171at2759"/>